<dbReference type="GO" id="GO:0016491">
    <property type="term" value="F:oxidoreductase activity"/>
    <property type="evidence" value="ECO:0007669"/>
    <property type="project" value="InterPro"/>
</dbReference>
<dbReference type="RefSeq" id="WP_154439905.1">
    <property type="nucleotide sequence ID" value="NZ_VUNQ01000015.1"/>
</dbReference>
<evidence type="ECO:0000259" key="2">
    <source>
        <dbReference type="Pfam" id="PF02558"/>
    </source>
</evidence>
<dbReference type="AlphaFoldDB" id="A0A6N7XYC6"/>
<dbReference type="GO" id="GO:0050661">
    <property type="term" value="F:NADP binding"/>
    <property type="evidence" value="ECO:0007669"/>
    <property type="project" value="InterPro"/>
</dbReference>
<dbReference type="PANTHER" id="PTHR38015">
    <property type="entry name" value="BLR6086 PROTEIN"/>
    <property type="match status" value="1"/>
</dbReference>
<organism evidence="3 4">
    <name type="scientific">Tissierella pigra</name>
    <dbReference type="NCBI Taxonomy" id="2607614"/>
    <lineage>
        <taxon>Bacteria</taxon>
        <taxon>Bacillati</taxon>
        <taxon>Bacillota</taxon>
        <taxon>Tissierellia</taxon>
        <taxon>Tissierellales</taxon>
        <taxon>Tissierellaceae</taxon>
        <taxon>Tissierella</taxon>
    </lineage>
</organism>
<dbReference type="Gene3D" id="1.10.1040.10">
    <property type="entry name" value="N-(1-d-carboxylethyl)-l-norvaline Dehydrogenase, domain 2"/>
    <property type="match status" value="1"/>
</dbReference>
<dbReference type="Gene3D" id="3.40.50.720">
    <property type="entry name" value="NAD(P)-binding Rossmann-like Domain"/>
    <property type="match status" value="1"/>
</dbReference>
<reference evidence="3 4" key="1">
    <citation type="submission" date="2019-09" db="EMBL/GenBank/DDBJ databases">
        <title>In-depth cultivation of the pig gut microbiome towards novel bacterial diversity and tailored functional studies.</title>
        <authorList>
            <person name="Wylensek D."/>
            <person name="Hitch T.C.A."/>
            <person name="Clavel T."/>
        </authorList>
    </citation>
    <scope>NUCLEOTIDE SEQUENCE [LARGE SCALE GENOMIC DNA]</scope>
    <source>
        <strain evidence="3 4">WCA3-693-APC-4?</strain>
    </source>
</reference>
<dbReference type="InterPro" id="IPR013332">
    <property type="entry name" value="KPR_N"/>
</dbReference>
<keyword evidence="4" id="KW-1185">Reference proteome</keyword>
<dbReference type="Proteomes" id="UP000469523">
    <property type="component" value="Unassembled WGS sequence"/>
</dbReference>
<comment type="caution">
    <text evidence="3">The sequence shown here is derived from an EMBL/GenBank/DDBJ whole genome shotgun (WGS) entry which is preliminary data.</text>
</comment>
<dbReference type="Pfam" id="PF02317">
    <property type="entry name" value="Octopine_DH"/>
    <property type="match status" value="1"/>
</dbReference>
<dbReference type="SUPFAM" id="SSF51735">
    <property type="entry name" value="NAD(P)-binding Rossmann-fold domains"/>
    <property type="match status" value="1"/>
</dbReference>
<sequence>MLGLKFSIIGAGNGGIAMAGYLAMIGYEVNLYNRTLENILSLINNPTISLTGEVTGKGKLNKVTNIMEEAIDGADIIMVTVPAMGHYQMAIEMTPYLKDGQIIVLNPGRTGGALEVYEALRQYNCNKKIVVAEAQTFIYACRATSQNSAHIFQVKNEVTIGAIPSSKTNHVINLLKFAYPQFIPAKDVLETSINNYGAIFHPAPTLLNSGHIERGAAFEYYIEGITPSIGDFLEKMDHERMEIGKILQINTLSAKEWLCESYGAKGKNLYETIQNNSAYKGLQAPKGLNIRYIYEDVPYSLIPMASIAIELGIQTPAINSIINIAELITGRNFYVEGRTIEKLGLKGLSVYDMHKIAQIGGIDKKDKKGEEGVA</sequence>
<name>A0A6N7XYC6_9FIRM</name>
<proteinExistence type="predicted"/>
<evidence type="ECO:0000259" key="1">
    <source>
        <dbReference type="Pfam" id="PF02317"/>
    </source>
</evidence>
<dbReference type="EMBL" id="VUNQ01000015">
    <property type="protein sequence ID" value="MSU01495.1"/>
    <property type="molecule type" value="Genomic_DNA"/>
</dbReference>
<feature type="domain" description="Ketopantoate reductase N-terminal" evidence="2">
    <location>
        <begin position="7"/>
        <end position="163"/>
    </location>
</feature>
<dbReference type="InterPro" id="IPR051729">
    <property type="entry name" value="Opine/Lysopine_DH"/>
</dbReference>
<protein>
    <submittedName>
        <fullName evidence="3">NADP transhydrogenase subunit alpha</fullName>
    </submittedName>
</protein>
<dbReference type="SUPFAM" id="SSF48179">
    <property type="entry name" value="6-phosphogluconate dehydrogenase C-terminal domain-like"/>
    <property type="match status" value="1"/>
</dbReference>
<accession>A0A6N7XYC6</accession>
<dbReference type="InterPro" id="IPR036291">
    <property type="entry name" value="NAD(P)-bd_dom_sf"/>
</dbReference>
<gene>
    <name evidence="3" type="ORF">FYJ83_08460</name>
</gene>
<evidence type="ECO:0000313" key="4">
    <source>
        <dbReference type="Proteomes" id="UP000469523"/>
    </source>
</evidence>
<evidence type="ECO:0000313" key="3">
    <source>
        <dbReference type="EMBL" id="MSU01495.1"/>
    </source>
</evidence>
<feature type="domain" description="Opine dehydrogenase" evidence="1">
    <location>
        <begin position="185"/>
        <end position="328"/>
    </location>
</feature>
<dbReference type="InterPro" id="IPR008927">
    <property type="entry name" value="6-PGluconate_DH-like_C_sf"/>
</dbReference>
<dbReference type="Pfam" id="PF02558">
    <property type="entry name" value="ApbA"/>
    <property type="match status" value="1"/>
</dbReference>
<dbReference type="InterPro" id="IPR013328">
    <property type="entry name" value="6PGD_dom2"/>
</dbReference>
<dbReference type="PANTHER" id="PTHR38015:SF1">
    <property type="entry name" value="OPINE DEHYDROGENASE DOMAIN-CONTAINING PROTEIN"/>
    <property type="match status" value="1"/>
</dbReference>
<dbReference type="InterPro" id="IPR003421">
    <property type="entry name" value="Opine_DH"/>
</dbReference>